<keyword evidence="1 5" id="KW-0540">Nuclease</keyword>
<dbReference type="PANTHER" id="PTHR12826:SF15">
    <property type="entry name" value="RIBONUCLEASE Y"/>
    <property type="match status" value="1"/>
</dbReference>
<keyword evidence="5" id="KW-1133">Transmembrane helix</keyword>
<dbReference type="SUPFAM" id="SSF109604">
    <property type="entry name" value="HD-domain/PDEase-like"/>
    <property type="match status" value="1"/>
</dbReference>
<dbReference type="NCBIfam" id="TIGR03319">
    <property type="entry name" value="RNase_Y"/>
    <property type="match status" value="1"/>
</dbReference>
<comment type="subcellular location">
    <subcellularLocation>
        <location evidence="5">Cell membrane</location>
        <topology evidence="5">Single-pass membrane protein</topology>
    </subcellularLocation>
</comment>
<dbReference type="Pfam" id="PF00013">
    <property type="entry name" value="KH_1"/>
    <property type="match status" value="1"/>
</dbReference>
<dbReference type="GO" id="GO:0003723">
    <property type="term" value="F:RNA binding"/>
    <property type="evidence" value="ECO:0007669"/>
    <property type="project" value="UniProtKB-UniRule"/>
</dbReference>
<dbReference type="InParanoid" id="E8QXL9"/>
<dbReference type="InterPro" id="IPR036612">
    <property type="entry name" value="KH_dom_type_1_sf"/>
</dbReference>
<evidence type="ECO:0000259" key="8">
    <source>
        <dbReference type="PROSITE" id="PS51831"/>
    </source>
</evidence>
<dbReference type="Gene3D" id="1.10.3210.10">
    <property type="entry name" value="Hypothetical protein af1432"/>
    <property type="match status" value="1"/>
</dbReference>
<proteinExistence type="inferred from homology"/>
<dbReference type="KEGG" id="ipa:Isop_2495"/>
<dbReference type="InterPro" id="IPR006674">
    <property type="entry name" value="HD_domain"/>
</dbReference>
<evidence type="ECO:0000256" key="5">
    <source>
        <dbReference type="HAMAP-Rule" id="MF_00335"/>
    </source>
</evidence>
<gene>
    <name evidence="5" type="primary">rny</name>
    <name evidence="9" type="ordered locus">Isop_2495</name>
</gene>
<evidence type="ECO:0000256" key="1">
    <source>
        <dbReference type="ARBA" id="ARBA00022722"/>
    </source>
</evidence>
<feature type="coiled-coil region" evidence="7">
    <location>
        <begin position="70"/>
        <end position="153"/>
    </location>
</feature>
<dbReference type="InterPro" id="IPR017705">
    <property type="entry name" value="Ribonuclease_Y"/>
</dbReference>
<dbReference type="STRING" id="575540.Isop_2495"/>
<dbReference type="CDD" id="cd00077">
    <property type="entry name" value="HDc"/>
    <property type="match status" value="1"/>
</dbReference>
<evidence type="ECO:0000256" key="6">
    <source>
        <dbReference type="NCBIfam" id="TIGR03319"/>
    </source>
</evidence>
<comment type="similarity">
    <text evidence="5">Belongs to the RNase Y family.</text>
</comment>
<keyword evidence="2 5" id="KW-0255">Endonuclease</keyword>
<dbReference type="PROSITE" id="PS50084">
    <property type="entry name" value="KH_TYPE_1"/>
    <property type="match status" value="1"/>
</dbReference>
<dbReference type="SMART" id="SM00471">
    <property type="entry name" value="HDc"/>
    <property type="match status" value="1"/>
</dbReference>
<evidence type="ECO:0000256" key="4">
    <source>
        <dbReference type="ARBA" id="ARBA00022884"/>
    </source>
</evidence>
<keyword evidence="5" id="KW-1003">Cell membrane</keyword>
<evidence type="ECO:0000313" key="10">
    <source>
        <dbReference type="Proteomes" id="UP000008631"/>
    </source>
</evidence>
<dbReference type="EC" id="3.1.-.-" evidence="5 6"/>
<feature type="transmembrane region" description="Helical" evidence="5">
    <location>
        <begin position="7"/>
        <end position="28"/>
    </location>
</feature>
<dbReference type="InterPro" id="IPR006675">
    <property type="entry name" value="HDIG_dom"/>
</dbReference>
<reference evidence="9 10" key="2">
    <citation type="journal article" date="2011" name="Stand. Genomic Sci.">
        <title>Complete genome sequence of Isosphaera pallida type strain (IS1B).</title>
        <authorList>
            <consortium name="US DOE Joint Genome Institute (JGI-PGF)"/>
            <person name="Goker M."/>
            <person name="Cleland D."/>
            <person name="Saunders E."/>
            <person name="Lapidus A."/>
            <person name="Nolan M."/>
            <person name="Lucas S."/>
            <person name="Hammon N."/>
            <person name="Deshpande S."/>
            <person name="Cheng J.F."/>
            <person name="Tapia R."/>
            <person name="Han C."/>
            <person name="Goodwin L."/>
            <person name="Pitluck S."/>
            <person name="Liolios K."/>
            <person name="Pagani I."/>
            <person name="Ivanova N."/>
            <person name="Mavromatis K."/>
            <person name="Pati A."/>
            <person name="Chen A."/>
            <person name="Palaniappan K."/>
            <person name="Land M."/>
            <person name="Hauser L."/>
            <person name="Chang Y.J."/>
            <person name="Jeffries C.D."/>
            <person name="Detter J.C."/>
            <person name="Beck B."/>
            <person name="Woyke T."/>
            <person name="Bristow J."/>
            <person name="Eisen J.A."/>
            <person name="Markowitz V."/>
            <person name="Hugenholtz P."/>
            <person name="Kyrpides N.C."/>
            <person name="Klenk H.P."/>
        </authorList>
    </citation>
    <scope>NUCLEOTIDE SEQUENCE [LARGE SCALE GENOMIC DNA]</scope>
    <source>
        <strain evidence="10">ATCC 43644 / DSM 9630 / IS1B</strain>
    </source>
</reference>
<name>E8QXL9_ISOPI</name>
<keyword evidence="4 5" id="KW-0694">RNA-binding</keyword>
<dbReference type="PROSITE" id="PS51831">
    <property type="entry name" value="HD"/>
    <property type="match status" value="1"/>
</dbReference>
<dbReference type="GO" id="GO:0016787">
    <property type="term" value="F:hydrolase activity"/>
    <property type="evidence" value="ECO:0007669"/>
    <property type="project" value="UniProtKB-KW"/>
</dbReference>
<keyword evidence="7" id="KW-0175">Coiled coil</keyword>
<keyword evidence="10" id="KW-1185">Reference proteome</keyword>
<reference key="1">
    <citation type="submission" date="2010-11" db="EMBL/GenBank/DDBJ databases">
        <title>The complete sequence of chromosome of Isophaera pallida ATCC 43644.</title>
        <authorList>
            <consortium name="US DOE Joint Genome Institute (JGI-PGF)"/>
            <person name="Lucas S."/>
            <person name="Copeland A."/>
            <person name="Lapidus A."/>
            <person name="Bruce D."/>
            <person name="Goodwin L."/>
            <person name="Pitluck S."/>
            <person name="Kyrpides N."/>
            <person name="Mavromatis K."/>
            <person name="Pagani I."/>
            <person name="Ivanova N."/>
            <person name="Saunders E."/>
            <person name="Brettin T."/>
            <person name="Detter J.C."/>
            <person name="Han C."/>
            <person name="Tapia R."/>
            <person name="Land M."/>
            <person name="Hauser L."/>
            <person name="Markowitz V."/>
            <person name="Cheng J.-F."/>
            <person name="Hugenholtz P."/>
            <person name="Woyke T."/>
            <person name="Wu D."/>
            <person name="Eisen J.A."/>
        </authorList>
    </citation>
    <scope>NUCLEOTIDE SEQUENCE</scope>
    <source>
        <strain>ATCC 43644</strain>
    </source>
</reference>
<dbReference type="PANTHER" id="PTHR12826">
    <property type="entry name" value="RIBONUCLEASE Y"/>
    <property type="match status" value="1"/>
</dbReference>
<evidence type="ECO:0000256" key="3">
    <source>
        <dbReference type="ARBA" id="ARBA00022801"/>
    </source>
</evidence>
<dbReference type="OrthoDB" id="9803205at2"/>
<dbReference type="SMART" id="SM00322">
    <property type="entry name" value="KH"/>
    <property type="match status" value="1"/>
</dbReference>
<dbReference type="InterPro" id="IPR022711">
    <property type="entry name" value="RNase_Y_N"/>
</dbReference>
<evidence type="ECO:0000256" key="2">
    <source>
        <dbReference type="ARBA" id="ARBA00022759"/>
    </source>
</evidence>
<organism evidence="9 10">
    <name type="scientific">Isosphaera pallida (strain ATCC 43644 / DSM 9630 / IS1B)</name>
    <dbReference type="NCBI Taxonomy" id="575540"/>
    <lineage>
        <taxon>Bacteria</taxon>
        <taxon>Pseudomonadati</taxon>
        <taxon>Planctomycetota</taxon>
        <taxon>Planctomycetia</taxon>
        <taxon>Isosphaerales</taxon>
        <taxon>Isosphaeraceae</taxon>
        <taxon>Isosphaera</taxon>
    </lineage>
</organism>
<keyword evidence="3 5" id="KW-0378">Hydrolase</keyword>
<dbReference type="EMBL" id="CP002353">
    <property type="protein sequence ID" value="ADV63067.1"/>
    <property type="molecule type" value="Genomic_DNA"/>
</dbReference>
<evidence type="ECO:0000313" key="9">
    <source>
        <dbReference type="EMBL" id="ADV63067.1"/>
    </source>
</evidence>
<dbReference type="InterPro" id="IPR003607">
    <property type="entry name" value="HD/PDEase_dom"/>
</dbReference>
<keyword evidence="5" id="KW-0812">Transmembrane</keyword>
<dbReference type="InterPro" id="IPR004088">
    <property type="entry name" value="KH_dom_type_1"/>
</dbReference>
<dbReference type="GO" id="GO:0005886">
    <property type="term" value="C:plasma membrane"/>
    <property type="evidence" value="ECO:0007669"/>
    <property type="project" value="UniProtKB-SubCell"/>
</dbReference>
<dbReference type="Pfam" id="PF12072">
    <property type="entry name" value="RNase_Y_N"/>
    <property type="match status" value="1"/>
</dbReference>
<dbReference type="eggNOG" id="COG2433">
    <property type="taxonomic scope" value="Bacteria"/>
</dbReference>
<dbReference type="NCBIfam" id="TIGR00277">
    <property type="entry name" value="HDIG"/>
    <property type="match status" value="1"/>
</dbReference>
<feature type="domain" description="HD" evidence="8">
    <location>
        <begin position="340"/>
        <end position="433"/>
    </location>
</feature>
<dbReference type="HAMAP" id="MF_00335">
    <property type="entry name" value="RNase_Y"/>
    <property type="match status" value="1"/>
</dbReference>
<evidence type="ECO:0000256" key="7">
    <source>
        <dbReference type="SAM" id="Coils"/>
    </source>
</evidence>
<dbReference type="InterPro" id="IPR004087">
    <property type="entry name" value="KH_dom"/>
</dbReference>
<dbReference type="Proteomes" id="UP000008631">
    <property type="component" value="Chromosome"/>
</dbReference>
<protein>
    <recommendedName>
        <fullName evidence="5 6">Ribonuclease Y</fullName>
        <shortName evidence="5">RNase Y</shortName>
        <ecNumber evidence="5 6">3.1.-.-</ecNumber>
    </recommendedName>
</protein>
<dbReference type="GO" id="GO:0004521">
    <property type="term" value="F:RNA endonuclease activity"/>
    <property type="evidence" value="ECO:0007669"/>
    <property type="project" value="UniProtKB-UniRule"/>
</dbReference>
<dbReference type="AlphaFoldDB" id="E8QXL9"/>
<dbReference type="Pfam" id="PF01966">
    <property type="entry name" value="HD"/>
    <property type="match status" value="1"/>
</dbReference>
<dbReference type="CDD" id="cd22431">
    <property type="entry name" value="KH-I_RNaseY"/>
    <property type="match status" value="1"/>
</dbReference>
<dbReference type="SUPFAM" id="SSF54791">
    <property type="entry name" value="Eukaryotic type KH-domain (KH-domain type I)"/>
    <property type="match status" value="1"/>
</dbReference>
<comment type="function">
    <text evidence="5">Endoribonuclease that initiates mRNA decay.</text>
</comment>
<accession>E8QXL9</accession>
<keyword evidence="5" id="KW-0472">Membrane</keyword>
<dbReference type="RefSeq" id="WP_013565355.1">
    <property type="nucleotide sequence ID" value="NC_014962.1"/>
</dbReference>
<dbReference type="HOGENOM" id="CLU_028328_1_0_0"/>
<sequence>MFSWMSVFLAIGQFAYFVVAVFTAYYVLSKLGMPTVQTLAREIQEDAQRRAAAILRDAELEARSLMIQRREEIETELDERRQALKEREADLDRRSEQLDRRLEKVRDLELEAEALRQRARGWVEELEDKERELEELRLARVAALRRVAQLTVEEARQLALEEVQRELDEELLDLTMRHERRLRDELRQQATRILGIALQRYAAGHVTESTMALIDLPSDEVKGRIIGRDGRNIRAFERATGVDVVVDDTPGVVMLTSFDPIRREIARRSLEILIGEGRIQPGRIEEVVTETREALQRGLVEEGRDALTEAGLADHGPTPADPLLEYLGRLKYRISFSQNVLGHSIEVARLCGLIAGELGLDGLLARRCGLFHDLGKAVGPEVEGGHTVAGADLLRRYGEAPEVIHAALGHHDPVCADHPLTAIVAAADALSAARPGARRDTLDRHLRRLEELETVALGFEGVDQAFAVRAGRELRVLVDARAVDDSRAAALCRDIARALREQVATGEIRVVLLREQRFVEIARPGTIASPGHDGLA</sequence>
<dbReference type="GO" id="GO:0006402">
    <property type="term" value="P:mRNA catabolic process"/>
    <property type="evidence" value="ECO:0007669"/>
    <property type="project" value="UniProtKB-UniRule"/>
</dbReference>
<dbReference type="eggNOG" id="COG1418">
    <property type="taxonomic scope" value="Bacteria"/>
</dbReference>